<dbReference type="CDD" id="cd00082">
    <property type="entry name" value="HisKA"/>
    <property type="match status" value="1"/>
</dbReference>
<dbReference type="EC" id="2.7.13.3" evidence="2"/>
<evidence type="ECO:0000259" key="9">
    <source>
        <dbReference type="PROSITE" id="PS50109"/>
    </source>
</evidence>
<reference evidence="10" key="1">
    <citation type="submission" date="2020-05" db="EMBL/GenBank/DDBJ databases">
        <authorList>
            <person name="Zhu T."/>
            <person name="Keshari N."/>
            <person name="Lu X."/>
        </authorList>
    </citation>
    <scope>NUCLEOTIDE SEQUENCE</scope>
    <source>
        <strain evidence="10">NK1-12</strain>
    </source>
</reference>
<dbReference type="PANTHER" id="PTHR43711:SF1">
    <property type="entry name" value="HISTIDINE KINASE 1"/>
    <property type="match status" value="1"/>
</dbReference>
<evidence type="ECO:0000313" key="10">
    <source>
        <dbReference type="EMBL" id="WNZ27342.1"/>
    </source>
</evidence>
<evidence type="ECO:0000256" key="7">
    <source>
        <dbReference type="ARBA" id="ARBA00023136"/>
    </source>
</evidence>
<evidence type="ECO:0000256" key="3">
    <source>
        <dbReference type="ARBA" id="ARBA00022553"/>
    </source>
</evidence>
<comment type="catalytic activity">
    <reaction evidence="1">
        <text>ATP + protein L-histidine = ADP + protein N-phospho-L-histidine.</text>
        <dbReference type="EC" id="2.7.13.3"/>
    </reaction>
</comment>
<dbReference type="EMBL" id="CP053587">
    <property type="protein sequence ID" value="WNZ27342.1"/>
    <property type="molecule type" value="Genomic_DNA"/>
</dbReference>
<dbReference type="SUPFAM" id="SSF55874">
    <property type="entry name" value="ATPase domain of HSP90 chaperone/DNA topoisomerase II/histidine kinase"/>
    <property type="match status" value="1"/>
</dbReference>
<keyword evidence="6" id="KW-0902">Two-component regulatory system</keyword>
<feature type="transmembrane region" description="Helical" evidence="8">
    <location>
        <begin position="193"/>
        <end position="214"/>
    </location>
</feature>
<dbReference type="InterPro" id="IPR041610">
    <property type="entry name" value="ArlS_N"/>
</dbReference>
<evidence type="ECO:0000256" key="6">
    <source>
        <dbReference type="ARBA" id="ARBA00023012"/>
    </source>
</evidence>
<keyword evidence="8" id="KW-1133">Transmembrane helix</keyword>
<dbReference type="PRINTS" id="PR00344">
    <property type="entry name" value="BCTRLSENSOR"/>
</dbReference>
<dbReference type="InterPro" id="IPR003661">
    <property type="entry name" value="HisK_dim/P_dom"/>
</dbReference>
<dbReference type="InterPro" id="IPR036097">
    <property type="entry name" value="HisK_dim/P_sf"/>
</dbReference>
<dbReference type="FunFam" id="1.10.287.130:FF:000001">
    <property type="entry name" value="Two-component sensor histidine kinase"/>
    <property type="match status" value="1"/>
</dbReference>
<dbReference type="InterPro" id="IPR049835">
    <property type="entry name" value="RppB"/>
</dbReference>
<evidence type="ECO:0000256" key="2">
    <source>
        <dbReference type="ARBA" id="ARBA00012438"/>
    </source>
</evidence>
<dbReference type="InterPro" id="IPR005467">
    <property type="entry name" value="His_kinase_dom"/>
</dbReference>
<dbReference type="RefSeq" id="WP_316437004.1">
    <property type="nucleotide sequence ID" value="NZ_CP053587.1"/>
</dbReference>
<feature type="transmembrane region" description="Helical" evidence="8">
    <location>
        <begin position="15"/>
        <end position="34"/>
    </location>
</feature>
<dbReference type="Pfam" id="PF00512">
    <property type="entry name" value="HisKA"/>
    <property type="match status" value="1"/>
</dbReference>
<evidence type="ECO:0000256" key="1">
    <source>
        <dbReference type="ARBA" id="ARBA00000085"/>
    </source>
</evidence>
<dbReference type="AlphaFoldDB" id="A0AA96WYY7"/>
<dbReference type="Gene3D" id="1.10.287.130">
    <property type="match status" value="1"/>
</dbReference>
<dbReference type="Gene3D" id="3.30.565.10">
    <property type="entry name" value="Histidine kinase-like ATPase, C-terminal domain"/>
    <property type="match status" value="1"/>
</dbReference>
<dbReference type="PROSITE" id="PS50109">
    <property type="entry name" value="HIS_KIN"/>
    <property type="match status" value="1"/>
</dbReference>
<sequence>MHQNQLFNWTRLKLAGWYSGVMGFILCLFGFAIYQVMARAHWYGLDQELEVVSGTLHDALEPNLSQPGAINPAVQALLPSLCVVNTDCTGLQAEELTQTNKQRHILGVVGQEAYYLRFLNPAGEVVAIIGNQPTYTSSQFSSQQTWQTLEDTDGNRYHQVSIPLKTKDSRFWGYMEVGRSLKEFDDHLYTLKWLLLVGLPFALFLVALASWWLAGLAMQPVYQSYNQIQQFTADAAHELRTPLAAIRATVESVLQTPELTEPEARTTLQIVERQNHRLSQLVQDLLLLSRMDMQKFRCKHQPCCINDLISDVIEEFAALAIAEAVSLEAEINQTGSLPELYVSGDEEQLYRLLANLVNNAIQYTGPGGVVKIKLKREEAFAVITVQDTGIGISTADQARIFDRFYRVHSDRSRATGGSGLGLSIAQAITNAHQGMIQVQSEVGKGSSFTVRLPLLTYKHGSLPH</sequence>
<dbReference type="SMART" id="SM00388">
    <property type="entry name" value="HisKA"/>
    <property type="match status" value="1"/>
</dbReference>
<dbReference type="NCBIfam" id="NF041735">
    <property type="entry name" value="hist_kin_RppB"/>
    <property type="match status" value="1"/>
</dbReference>
<dbReference type="InterPro" id="IPR003594">
    <property type="entry name" value="HATPase_dom"/>
</dbReference>
<dbReference type="Pfam" id="PF18719">
    <property type="entry name" value="ArlS_N"/>
    <property type="match status" value="1"/>
</dbReference>
<dbReference type="InterPro" id="IPR004358">
    <property type="entry name" value="Sig_transdc_His_kin-like_C"/>
</dbReference>
<dbReference type="FunFam" id="3.30.565.10:FF:000006">
    <property type="entry name" value="Sensor histidine kinase WalK"/>
    <property type="match status" value="1"/>
</dbReference>
<organism evidence="10">
    <name type="scientific">Leptolyngbya sp. NK1-12</name>
    <dbReference type="NCBI Taxonomy" id="2547451"/>
    <lineage>
        <taxon>Bacteria</taxon>
        <taxon>Bacillati</taxon>
        <taxon>Cyanobacteriota</taxon>
        <taxon>Cyanophyceae</taxon>
        <taxon>Leptolyngbyales</taxon>
        <taxon>Leptolyngbyaceae</taxon>
        <taxon>Leptolyngbya group</taxon>
        <taxon>Leptolyngbya</taxon>
    </lineage>
</organism>
<evidence type="ECO:0000256" key="8">
    <source>
        <dbReference type="SAM" id="Phobius"/>
    </source>
</evidence>
<dbReference type="GO" id="GO:0000155">
    <property type="term" value="F:phosphorelay sensor kinase activity"/>
    <property type="evidence" value="ECO:0007669"/>
    <property type="project" value="InterPro"/>
</dbReference>
<feature type="domain" description="Histidine kinase" evidence="9">
    <location>
        <begin position="234"/>
        <end position="456"/>
    </location>
</feature>
<keyword evidence="3" id="KW-0597">Phosphoprotein</keyword>
<dbReference type="SMART" id="SM00387">
    <property type="entry name" value="HATPase_c"/>
    <property type="match status" value="1"/>
</dbReference>
<keyword evidence="5 10" id="KW-0418">Kinase</keyword>
<keyword evidence="8" id="KW-0812">Transmembrane</keyword>
<keyword evidence="7 8" id="KW-0472">Membrane</keyword>
<evidence type="ECO:0000256" key="5">
    <source>
        <dbReference type="ARBA" id="ARBA00022777"/>
    </source>
</evidence>
<proteinExistence type="predicted"/>
<dbReference type="InterPro" id="IPR036890">
    <property type="entry name" value="HATPase_C_sf"/>
</dbReference>
<gene>
    <name evidence="10" type="ORF">HJG54_31135</name>
</gene>
<protein>
    <recommendedName>
        <fullName evidence="2">histidine kinase</fullName>
        <ecNumber evidence="2">2.7.13.3</ecNumber>
    </recommendedName>
</protein>
<dbReference type="InterPro" id="IPR050736">
    <property type="entry name" value="Sensor_HK_Regulatory"/>
</dbReference>
<name>A0AA96WYY7_9CYAN</name>
<evidence type="ECO:0000256" key="4">
    <source>
        <dbReference type="ARBA" id="ARBA00022679"/>
    </source>
</evidence>
<dbReference type="SUPFAM" id="SSF47384">
    <property type="entry name" value="Homodimeric domain of signal transducing histidine kinase"/>
    <property type="match status" value="1"/>
</dbReference>
<dbReference type="PANTHER" id="PTHR43711">
    <property type="entry name" value="TWO-COMPONENT HISTIDINE KINASE"/>
    <property type="match status" value="1"/>
</dbReference>
<dbReference type="Pfam" id="PF02518">
    <property type="entry name" value="HATPase_c"/>
    <property type="match status" value="1"/>
</dbReference>
<keyword evidence="4" id="KW-0808">Transferase</keyword>
<accession>A0AA96WYY7</accession>